<evidence type="ECO:0008006" key="6">
    <source>
        <dbReference type="Google" id="ProtNLM"/>
    </source>
</evidence>
<dbReference type="InterPro" id="IPR037049">
    <property type="entry name" value="DUF1214_C_sf"/>
</dbReference>
<dbReference type="InterPro" id="IPR010679">
    <property type="entry name" value="DUF1254"/>
</dbReference>
<feature type="signal peptide" evidence="1">
    <location>
        <begin position="1"/>
        <end position="24"/>
    </location>
</feature>
<organism evidence="4 5">
    <name type="scientific">Rhodopila globiformis</name>
    <name type="common">Rhodopseudomonas globiformis</name>
    <dbReference type="NCBI Taxonomy" id="1071"/>
    <lineage>
        <taxon>Bacteria</taxon>
        <taxon>Pseudomonadati</taxon>
        <taxon>Pseudomonadota</taxon>
        <taxon>Alphaproteobacteria</taxon>
        <taxon>Acetobacterales</taxon>
        <taxon>Acetobacteraceae</taxon>
        <taxon>Rhodopila</taxon>
    </lineage>
</organism>
<dbReference type="AlphaFoldDB" id="A0A2S6NB06"/>
<evidence type="ECO:0000313" key="5">
    <source>
        <dbReference type="Proteomes" id="UP000239724"/>
    </source>
</evidence>
<dbReference type="OrthoDB" id="9777345at2"/>
<dbReference type="Gene3D" id="2.60.40.1610">
    <property type="entry name" value="Domain of unknown function DUF1254"/>
    <property type="match status" value="1"/>
</dbReference>
<dbReference type="Pfam" id="PF06742">
    <property type="entry name" value="DUF1214"/>
    <property type="match status" value="1"/>
</dbReference>
<evidence type="ECO:0000259" key="3">
    <source>
        <dbReference type="Pfam" id="PF06863"/>
    </source>
</evidence>
<dbReference type="Pfam" id="PF06863">
    <property type="entry name" value="DUF1254"/>
    <property type="match status" value="1"/>
</dbReference>
<gene>
    <name evidence="4" type="ORF">CCS01_16390</name>
</gene>
<feature type="domain" description="DUF1254" evidence="3">
    <location>
        <begin position="77"/>
        <end position="207"/>
    </location>
</feature>
<protein>
    <recommendedName>
        <fullName evidence="6">DUF1254 domain-containing protein</fullName>
    </recommendedName>
</protein>
<dbReference type="Proteomes" id="UP000239724">
    <property type="component" value="Unassembled WGS sequence"/>
</dbReference>
<dbReference type="PANTHER" id="PTHR36509">
    <property type="entry name" value="BLL3101 PROTEIN"/>
    <property type="match status" value="1"/>
</dbReference>
<dbReference type="RefSeq" id="WP_104519902.1">
    <property type="nucleotide sequence ID" value="NZ_NHRY01000182.1"/>
</dbReference>
<dbReference type="InterPro" id="IPR037050">
    <property type="entry name" value="DUF1254_sf"/>
</dbReference>
<accession>A0A2S6NB06</accession>
<keyword evidence="1" id="KW-0732">Signal</keyword>
<dbReference type="Gene3D" id="1.10.3360.10">
    <property type="entry name" value="VPA0735-like domain"/>
    <property type="match status" value="1"/>
</dbReference>
<comment type="caution">
    <text evidence="4">The sequence shown here is derived from an EMBL/GenBank/DDBJ whole genome shotgun (WGS) entry which is preliminary data.</text>
</comment>
<reference evidence="4 5" key="1">
    <citation type="journal article" date="2018" name="Arch. Microbiol.">
        <title>New insights into the metabolic potential of the phototrophic purple bacterium Rhodopila globiformis DSM 161(T) from its draft genome sequence and evidence for a vanadium-dependent nitrogenase.</title>
        <authorList>
            <person name="Imhoff J.F."/>
            <person name="Rahn T."/>
            <person name="Kunzel S."/>
            <person name="Neulinger S.C."/>
        </authorList>
    </citation>
    <scope>NUCLEOTIDE SEQUENCE [LARGE SCALE GENOMIC DNA]</scope>
    <source>
        <strain evidence="4 5">DSM 161</strain>
    </source>
</reference>
<feature type="domain" description="DUF1214" evidence="2">
    <location>
        <begin position="349"/>
        <end position="455"/>
    </location>
</feature>
<dbReference type="InterPro" id="IPR010621">
    <property type="entry name" value="DUF1214"/>
</dbReference>
<feature type="chain" id="PRO_5015751730" description="DUF1254 domain-containing protein" evidence="1">
    <location>
        <begin position="25"/>
        <end position="475"/>
    </location>
</feature>
<sequence>MTLPRRSFGLGLLLAATASRSAWAAWDDPVLTDIEGLEDILPAVDSYIYGYPLVTMEMTRRVMTNVAAPEGTHAPMGQFIRMREYPNASYRDVTAPNADTLYTTAFIDVGQEPWVLSIPDMQGRYFMFPMLDSWTNVFQVPGTRTTGTGAQAYAITGPGWSGTLPPGVVEYKSPTAIVWILGRIYCTGTPEDYAAVHALQDACQLVPLSAYGKPYTPPRGKVDPAIDMKTAVREQVNHLDAVAYFTMLAQLLKDNPPPAADTPMLVTLAKIGIVPGKDFDPSRFNVDFARRVPQLGFDRIMLHYRFSDGDIQSVNGWSYTTKTGLYGTGYLQRALVTVIGLGANRPQDAVYPFSKKDVNGEAYSGGKKYVVHFPKGEAPPAKGFWSITMYDEKYFFVANPLNRYSISTRQNPVFNADGSLDLYIQHTSPGAGKEANWLPAPEGKFILMMRLYWPDPTAPTILDGSWTPPAVTLQS</sequence>
<name>A0A2S6NB06_RHOGL</name>
<dbReference type="Gene3D" id="2.60.120.600">
    <property type="entry name" value="Domain of unknown function DUF1214, C-terminal domain"/>
    <property type="match status" value="1"/>
</dbReference>
<proteinExistence type="predicted"/>
<dbReference type="EMBL" id="NHRY01000182">
    <property type="protein sequence ID" value="PPQ31798.1"/>
    <property type="molecule type" value="Genomic_DNA"/>
</dbReference>
<evidence type="ECO:0000256" key="1">
    <source>
        <dbReference type="SAM" id="SignalP"/>
    </source>
</evidence>
<dbReference type="PANTHER" id="PTHR36509:SF2">
    <property type="entry name" value="BLL3101 PROTEIN"/>
    <property type="match status" value="1"/>
</dbReference>
<keyword evidence="5" id="KW-1185">Reference proteome</keyword>
<evidence type="ECO:0000259" key="2">
    <source>
        <dbReference type="Pfam" id="PF06742"/>
    </source>
</evidence>
<dbReference type="SUPFAM" id="SSF160935">
    <property type="entry name" value="VPA0735-like"/>
    <property type="match status" value="1"/>
</dbReference>
<evidence type="ECO:0000313" key="4">
    <source>
        <dbReference type="EMBL" id="PPQ31798.1"/>
    </source>
</evidence>